<evidence type="ECO:0000256" key="10">
    <source>
        <dbReference type="ARBA" id="ARBA00049577"/>
    </source>
</evidence>
<reference evidence="13" key="2">
    <citation type="submission" date="2025-08" db="UniProtKB">
        <authorList>
            <consortium name="Ensembl"/>
        </authorList>
    </citation>
    <scope>IDENTIFICATION</scope>
</reference>
<accession>A0AAY4C6S8</accession>
<feature type="chain" id="PRO_5044283724" description="Pro-adrenomedullin" evidence="12">
    <location>
        <begin position="24"/>
        <end position="162"/>
    </location>
</feature>
<dbReference type="PANTHER" id="PTHR23414:SF3">
    <property type="entry name" value="PRO-ADRENOMEDULLIN"/>
    <property type="match status" value="1"/>
</dbReference>
<evidence type="ECO:0000256" key="9">
    <source>
        <dbReference type="ARBA" id="ARBA00023472"/>
    </source>
</evidence>
<evidence type="ECO:0000256" key="12">
    <source>
        <dbReference type="SAM" id="SignalP"/>
    </source>
</evidence>
<dbReference type="GO" id="GO:0031700">
    <property type="term" value="F:adrenomedullin receptor binding"/>
    <property type="evidence" value="ECO:0007669"/>
    <property type="project" value="TreeGrafter"/>
</dbReference>
<evidence type="ECO:0000256" key="6">
    <source>
        <dbReference type="ARBA" id="ARBA00022729"/>
    </source>
</evidence>
<dbReference type="GO" id="GO:0010460">
    <property type="term" value="P:positive regulation of heart rate"/>
    <property type="evidence" value="ECO:0007669"/>
    <property type="project" value="TreeGrafter"/>
</dbReference>
<dbReference type="InterPro" id="IPR001710">
    <property type="entry name" value="Pro-ADM"/>
</dbReference>
<keyword evidence="14" id="KW-1185">Reference proteome</keyword>
<evidence type="ECO:0000256" key="3">
    <source>
        <dbReference type="ARBA" id="ARBA00022525"/>
    </source>
</evidence>
<keyword evidence="8 11" id="KW-1015">Disulfide bond</keyword>
<comment type="subcellular location">
    <subcellularLocation>
        <location evidence="1">Secreted</location>
    </subcellularLocation>
</comment>
<dbReference type="Ensembl" id="ENSDCDT00010035301.1">
    <property type="protein sequence ID" value="ENSDCDP00010028529.1"/>
    <property type="gene ID" value="ENSDCDG00010018071.1"/>
</dbReference>
<dbReference type="InterPro" id="IPR051665">
    <property type="entry name" value="Adrenomedullin-reg_peptide"/>
</dbReference>
<dbReference type="GO" id="GO:1990410">
    <property type="term" value="P:adrenomedullin receptor signaling pathway"/>
    <property type="evidence" value="ECO:0007669"/>
    <property type="project" value="TreeGrafter"/>
</dbReference>
<keyword evidence="5" id="KW-0372">Hormone</keyword>
<keyword evidence="6 12" id="KW-0732">Signal</keyword>
<evidence type="ECO:0000313" key="14">
    <source>
        <dbReference type="Proteomes" id="UP000694580"/>
    </source>
</evidence>
<keyword evidence="4" id="KW-0165">Cleavage on pair of basic residues</keyword>
<dbReference type="GO" id="GO:0007189">
    <property type="term" value="P:adenylate cyclase-activating G protein-coupled receptor signaling pathway"/>
    <property type="evidence" value="ECO:0007669"/>
    <property type="project" value="TreeGrafter"/>
</dbReference>
<protein>
    <recommendedName>
        <fullName evidence="9">Pro-adrenomedullin</fullName>
    </recommendedName>
</protein>
<dbReference type="GO" id="GO:0005615">
    <property type="term" value="C:extracellular space"/>
    <property type="evidence" value="ECO:0007669"/>
    <property type="project" value="TreeGrafter"/>
</dbReference>
<gene>
    <name evidence="13" type="primary">adma</name>
</gene>
<evidence type="ECO:0000256" key="4">
    <source>
        <dbReference type="ARBA" id="ARBA00022685"/>
    </source>
</evidence>
<evidence type="ECO:0000313" key="13">
    <source>
        <dbReference type="Ensembl" id="ENSDCDP00010028529.1"/>
    </source>
</evidence>
<organism evidence="13 14">
    <name type="scientific">Denticeps clupeoides</name>
    <name type="common">denticle herring</name>
    <dbReference type="NCBI Taxonomy" id="299321"/>
    <lineage>
        <taxon>Eukaryota</taxon>
        <taxon>Metazoa</taxon>
        <taxon>Chordata</taxon>
        <taxon>Craniata</taxon>
        <taxon>Vertebrata</taxon>
        <taxon>Euteleostomi</taxon>
        <taxon>Actinopterygii</taxon>
        <taxon>Neopterygii</taxon>
        <taxon>Teleostei</taxon>
        <taxon>Clupei</taxon>
        <taxon>Clupeiformes</taxon>
        <taxon>Denticipitoidei</taxon>
        <taxon>Denticipitidae</taxon>
        <taxon>Denticeps</taxon>
    </lineage>
</organism>
<keyword evidence="7" id="KW-0027">Amidation</keyword>
<dbReference type="Proteomes" id="UP000694580">
    <property type="component" value="Chromosome 16"/>
</dbReference>
<proteinExistence type="inferred from homology"/>
<comment type="similarity">
    <text evidence="2">Belongs to the adrenomedullin family.</text>
</comment>
<dbReference type="AlphaFoldDB" id="A0AAY4C6S8"/>
<dbReference type="PRINTS" id="PR00801">
    <property type="entry name" value="ADRENOMEDULN"/>
</dbReference>
<keyword evidence="3" id="KW-0964">Secreted</keyword>
<feature type="signal peptide" evidence="12">
    <location>
        <begin position="1"/>
        <end position="23"/>
    </location>
</feature>
<dbReference type="RefSeq" id="XP_028812721.1">
    <property type="nucleotide sequence ID" value="XM_028956888.1"/>
</dbReference>
<evidence type="ECO:0000256" key="2">
    <source>
        <dbReference type="ARBA" id="ARBA00010575"/>
    </source>
</evidence>
<sequence>MKTFHLSLLCCCALVVIVPGVDGAALLPTPMARNSGRLQSKARRHMASLPLLRDLESGLFIRPEDVRDRLVPYLSTDIKVRTKRSKRSGCSLGTCTVHDLPHRINQFSNKLKITQAPLDKMSAQGYGRRRRRSVPLWRLRLRKEGQRIRPVWNRTDARLRQT</sequence>
<evidence type="ECO:0000256" key="7">
    <source>
        <dbReference type="ARBA" id="ARBA00022815"/>
    </source>
</evidence>
<dbReference type="InterPro" id="IPR021116">
    <property type="entry name" value="Calcitonin/adrenomedullin"/>
</dbReference>
<evidence type="ECO:0000256" key="11">
    <source>
        <dbReference type="PIRSR" id="PIRSR621116-50"/>
    </source>
</evidence>
<feature type="disulfide bond" evidence="11">
    <location>
        <begin position="90"/>
        <end position="95"/>
    </location>
</feature>
<dbReference type="GeneID" id="114766228"/>
<dbReference type="PANTHER" id="PTHR23414">
    <property type="entry name" value="ADRENOMEDULLIN, ADM"/>
    <property type="match status" value="1"/>
</dbReference>
<dbReference type="GO" id="GO:0005179">
    <property type="term" value="F:hormone activity"/>
    <property type="evidence" value="ECO:0007669"/>
    <property type="project" value="UniProtKB-KW"/>
</dbReference>
<reference evidence="13 14" key="1">
    <citation type="submission" date="2020-06" db="EMBL/GenBank/DDBJ databases">
        <authorList>
            <consortium name="Wellcome Sanger Institute Data Sharing"/>
        </authorList>
    </citation>
    <scope>NUCLEOTIDE SEQUENCE [LARGE SCALE GENOMIC DNA]</scope>
</reference>
<reference evidence="13" key="3">
    <citation type="submission" date="2025-09" db="UniProtKB">
        <authorList>
            <consortium name="Ensembl"/>
        </authorList>
    </citation>
    <scope>IDENTIFICATION</scope>
</reference>
<comment type="function">
    <text evidence="10">ADM function is mediated by the CALCRL-RAMP2 and CALCRL-RAMP3 receptor complexes with ADM showing the highest potency for the CALCRL-RAMP2 complex.</text>
</comment>
<evidence type="ECO:0000256" key="1">
    <source>
        <dbReference type="ARBA" id="ARBA00004613"/>
    </source>
</evidence>
<dbReference type="GO" id="GO:0003073">
    <property type="term" value="P:regulation of systemic arterial blood pressure"/>
    <property type="evidence" value="ECO:0007669"/>
    <property type="project" value="TreeGrafter"/>
</dbReference>
<evidence type="ECO:0000256" key="8">
    <source>
        <dbReference type="ARBA" id="ARBA00023157"/>
    </source>
</evidence>
<dbReference type="GeneTree" id="ENSGT00940000154380"/>
<dbReference type="Pfam" id="PF00214">
    <property type="entry name" value="Calc_CGRP_IAPP"/>
    <property type="match status" value="1"/>
</dbReference>
<evidence type="ECO:0000256" key="5">
    <source>
        <dbReference type="ARBA" id="ARBA00022702"/>
    </source>
</evidence>
<name>A0AAY4C6S8_9TELE</name>